<dbReference type="EMBL" id="CP046276">
    <property type="protein sequence ID" value="QGS51756.1"/>
    <property type="molecule type" value="Genomic_DNA"/>
</dbReference>
<dbReference type="KEGG" id="stab:STABA_v1c03930"/>
<protein>
    <submittedName>
        <fullName evidence="2">Uncharacterized protein</fullName>
    </submittedName>
</protein>
<organism evidence="2 3">
    <name type="scientific">Spiroplasma tabanidicola</name>
    <dbReference type="NCBI Taxonomy" id="324079"/>
    <lineage>
        <taxon>Bacteria</taxon>
        <taxon>Bacillati</taxon>
        <taxon>Mycoplasmatota</taxon>
        <taxon>Mollicutes</taxon>
        <taxon>Entomoplasmatales</taxon>
        <taxon>Spiroplasmataceae</taxon>
        <taxon>Spiroplasma</taxon>
    </lineage>
</organism>
<gene>
    <name evidence="2" type="ORF">STABA_v1c03930</name>
</gene>
<reference evidence="2 3" key="1">
    <citation type="submission" date="2019-11" db="EMBL/GenBank/DDBJ databases">
        <title>Complete genome sequence of Spiroplasma tabanidicola TAUS-1 (DSM 22603).</title>
        <authorList>
            <person name="Huang C.-T."/>
            <person name="Lin Y.-C."/>
            <person name="Kuo C.-H."/>
        </authorList>
    </citation>
    <scope>NUCLEOTIDE SEQUENCE [LARGE SCALE GENOMIC DNA]</scope>
    <source>
        <strain evidence="2 3">TAUS-1</strain>
    </source>
</reference>
<sequence>MLAIYDENGLTEYGKKVVYIFTAVLLYICGIIGHMLFVFLFSRNKERDEKKVTKVVLWITSFIFIPGWPIMTIIVFAILERNGKAFLSWFPTINNPFVLNEKYYKDKIRKKEPTIKKQ</sequence>
<accession>A0A6I6C7I6</accession>
<dbReference type="Proteomes" id="UP000424468">
    <property type="component" value="Chromosome"/>
</dbReference>
<evidence type="ECO:0000313" key="3">
    <source>
        <dbReference type="Proteomes" id="UP000424468"/>
    </source>
</evidence>
<keyword evidence="1" id="KW-1133">Transmembrane helix</keyword>
<name>A0A6I6C7I6_9MOLU</name>
<proteinExistence type="predicted"/>
<dbReference type="RefSeq" id="WP_156006043.1">
    <property type="nucleotide sequence ID" value="NZ_CP046276.1"/>
</dbReference>
<evidence type="ECO:0000313" key="2">
    <source>
        <dbReference type="EMBL" id="QGS51756.1"/>
    </source>
</evidence>
<keyword evidence="3" id="KW-1185">Reference proteome</keyword>
<feature type="transmembrane region" description="Helical" evidence="1">
    <location>
        <begin position="20"/>
        <end position="43"/>
    </location>
</feature>
<dbReference type="AlphaFoldDB" id="A0A6I6C7I6"/>
<dbReference type="OrthoDB" id="9857486at2"/>
<feature type="transmembrane region" description="Helical" evidence="1">
    <location>
        <begin position="55"/>
        <end position="79"/>
    </location>
</feature>
<keyword evidence="1" id="KW-0812">Transmembrane</keyword>
<keyword evidence="1" id="KW-0472">Membrane</keyword>
<evidence type="ECO:0000256" key="1">
    <source>
        <dbReference type="SAM" id="Phobius"/>
    </source>
</evidence>